<reference evidence="1" key="1">
    <citation type="submission" date="2020-03" db="EMBL/GenBank/DDBJ databases">
        <authorList>
            <person name="Weist P."/>
        </authorList>
    </citation>
    <scope>NUCLEOTIDE SEQUENCE</scope>
</reference>
<dbReference type="AlphaFoldDB" id="A0A9N7ZFF6"/>
<name>A0A9N7ZFF6_PLEPL</name>
<accession>A0A9N7ZFF6</accession>
<dbReference type="EMBL" id="CADEAL010004460">
    <property type="protein sequence ID" value="CAB1460109.1"/>
    <property type="molecule type" value="Genomic_DNA"/>
</dbReference>
<feature type="non-terminal residue" evidence="1">
    <location>
        <position position="106"/>
    </location>
</feature>
<keyword evidence="2" id="KW-1185">Reference proteome</keyword>
<protein>
    <submittedName>
        <fullName evidence="1">Uncharacterized protein</fullName>
    </submittedName>
</protein>
<dbReference type="Proteomes" id="UP001153269">
    <property type="component" value="Unassembled WGS sequence"/>
</dbReference>
<gene>
    <name evidence="1" type="ORF">PLEPLA_LOCUS47946</name>
</gene>
<organism evidence="1 2">
    <name type="scientific">Pleuronectes platessa</name>
    <name type="common">European plaice</name>
    <dbReference type="NCBI Taxonomy" id="8262"/>
    <lineage>
        <taxon>Eukaryota</taxon>
        <taxon>Metazoa</taxon>
        <taxon>Chordata</taxon>
        <taxon>Craniata</taxon>
        <taxon>Vertebrata</taxon>
        <taxon>Euteleostomi</taxon>
        <taxon>Actinopterygii</taxon>
        <taxon>Neopterygii</taxon>
        <taxon>Teleostei</taxon>
        <taxon>Neoteleostei</taxon>
        <taxon>Acanthomorphata</taxon>
        <taxon>Carangaria</taxon>
        <taxon>Pleuronectiformes</taxon>
        <taxon>Pleuronectoidei</taxon>
        <taxon>Pleuronectidae</taxon>
        <taxon>Pleuronectes</taxon>
    </lineage>
</organism>
<evidence type="ECO:0000313" key="2">
    <source>
        <dbReference type="Proteomes" id="UP001153269"/>
    </source>
</evidence>
<comment type="caution">
    <text evidence="1">The sequence shown here is derived from an EMBL/GenBank/DDBJ whole genome shotgun (WGS) entry which is preliminary data.</text>
</comment>
<proteinExistence type="predicted"/>
<evidence type="ECO:0000313" key="1">
    <source>
        <dbReference type="EMBL" id="CAB1460109.1"/>
    </source>
</evidence>
<sequence length="106" mass="12286">HVTRTRNSQASLSYRFKYIVKQHENYSRNTTPSHTTAPRIDLNFFDTLSFREYKITPRPLLTSVYDQSCSPDQRLQNSQPVSTLAAVKVTTASCSRDTWRFTNKLP</sequence>